<evidence type="ECO:0000313" key="1">
    <source>
        <dbReference type="EMBL" id="SFS83482.1"/>
    </source>
</evidence>
<proteinExistence type="predicted"/>
<organism evidence="1 2">
    <name type="scientific">Sphingobacterium wenxiniae</name>
    <dbReference type="NCBI Taxonomy" id="683125"/>
    <lineage>
        <taxon>Bacteria</taxon>
        <taxon>Pseudomonadati</taxon>
        <taxon>Bacteroidota</taxon>
        <taxon>Sphingobacteriia</taxon>
        <taxon>Sphingobacteriales</taxon>
        <taxon>Sphingobacteriaceae</taxon>
        <taxon>Sphingobacterium</taxon>
    </lineage>
</organism>
<accession>A0A1I6T2K1</accession>
<evidence type="ECO:0000313" key="2">
    <source>
        <dbReference type="Proteomes" id="UP000198785"/>
    </source>
</evidence>
<sequence>MIFKETDNQENNADVSHSGQYYNMWNKFAISYKLAAEAIAEKINSEKSEIDLLIYPLVFLYRHYFELRIKEILINSGEFDNTKDLLKFDHNLTENWEKCKERFTLMKQGGLDIQGTSEENLECVDQVLKEIYLHDKRSDAFRYPYNTKEKPTLTRLNKIDISNFLSSINSSISVLEEITSMMSATIDFKDLLLPDELDNSLV</sequence>
<dbReference type="Proteomes" id="UP000198785">
    <property type="component" value="Unassembled WGS sequence"/>
</dbReference>
<dbReference type="RefSeq" id="WP_093365395.1">
    <property type="nucleotide sequence ID" value="NZ_FOZZ01000005.1"/>
</dbReference>
<protein>
    <recommendedName>
        <fullName evidence="3">HEPN AbiU2-like domain-containing protein</fullName>
    </recommendedName>
</protein>
<dbReference type="OrthoDB" id="1493616at2"/>
<evidence type="ECO:0008006" key="3">
    <source>
        <dbReference type="Google" id="ProtNLM"/>
    </source>
</evidence>
<name>A0A1I6T2K1_9SPHI</name>
<dbReference type="EMBL" id="FOZZ01000005">
    <property type="protein sequence ID" value="SFS83482.1"/>
    <property type="molecule type" value="Genomic_DNA"/>
</dbReference>
<dbReference type="STRING" id="683125.SAMN05660206_105228"/>
<dbReference type="AlphaFoldDB" id="A0A1I6T2K1"/>
<gene>
    <name evidence="1" type="ORF">SAMN05660206_105228</name>
</gene>
<keyword evidence="2" id="KW-1185">Reference proteome</keyword>
<reference evidence="1 2" key="1">
    <citation type="submission" date="2016-10" db="EMBL/GenBank/DDBJ databases">
        <authorList>
            <person name="de Groot N.N."/>
        </authorList>
    </citation>
    <scope>NUCLEOTIDE SEQUENCE [LARGE SCALE GENOMIC DNA]</scope>
    <source>
        <strain evidence="1 2">DSM 22789</strain>
    </source>
</reference>